<keyword evidence="2" id="KW-0472">Membrane</keyword>
<proteinExistence type="predicted"/>
<evidence type="ECO:0000256" key="1">
    <source>
        <dbReference type="SAM" id="MobiDB-lite"/>
    </source>
</evidence>
<feature type="transmembrane region" description="Helical" evidence="2">
    <location>
        <begin position="317"/>
        <end position="343"/>
    </location>
</feature>
<accession>A0AA40CTP2</accession>
<comment type="caution">
    <text evidence="3">The sequence shown here is derived from an EMBL/GenBank/DDBJ whole genome shotgun (WGS) entry which is preliminary data.</text>
</comment>
<feature type="region of interest" description="Disordered" evidence="1">
    <location>
        <begin position="93"/>
        <end position="133"/>
    </location>
</feature>
<dbReference type="EMBL" id="JAULSV010000002">
    <property type="protein sequence ID" value="KAK0651156.1"/>
    <property type="molecule type" value="Genomic_DNA"/>
</dbReference>
<feature type="region of interest" description="Disordered" evidence="1">
    <location>
        <begin position="152"/>
        <end position="191"/>
    </location>
</feature>
<evidence type="ECO:0000256" key="2">
    <source>
        <dbReference type="SAM" id="Phobius"/>
    </source>
</evidence>
<protein>
    <submittedName>
        <fullName evidence="3">Uncharacterized protein</fullName>
    </submittedName>
</protein>
<reference evidence="3" key="1">
    <citation type="submission" date="2023-06" db="EMBL/GenBank/DDBJ databases">
        <title>Genome-scale phylogeny and comparative genomics of the fungal order Sordariales.</title>
        <authorList>
            <consortium name="Lawrence Berkeley National Laboratory"/>
            <person name="Hensen N."/>
            <person name="Bonometti L."/>
            <person name="Westerberg I."/>
            <person name="Brannstrom I.O."/>
            <person name="Guillou S."/>
            <person name="Cros-Aarteil S."/>
            <person name="Calhoun S."/>
            <person name="Haridas S."/>
            <person name="Kuo A."/>
            <person name="Mondo S."/>
            <person name="Pangilinan J."/>
            <person name="Riley R."/>
            <person name="Labutti K."/>
            <person name="Andreopoulos B."/>
            <person name="Lipzen A."/>
            <person name="Chen C."/>
            <person name="Yanf M."/>
            <person name="Daum C."/>
            <person name="Ng V."/>
            <person name="Clum A."/>
            <person name="Steindorff A."/>
            <person name="Ohm R."/>
            <person name="Martin F."/>
            <person name="Silar P."/>
            <person name="Natvig D."/>
            <person name="Lalanne C."/>
            <person name="Gautier V."/>
            <person name="Ament-Velasquez S.L."/>
            <person name="Kruys A."/>
            <person name="Hutchinson M.I."/>
            <person name="Powell A.J."/>
            <person name="Barry K."/>
            <person name="Miller A.N."/>
            <person name="Grigoriev I.V."/>
            <person name="Debuchy R."/>
            <person name="Gladieux P."/>
            <person name="Thoren M.H."/>
            <person name="Johannesson H."/>
        </authorList>
    </citation>
    <scope>NUCLEOTIDE SEQUENCE</scope>
    <source>
        <strain evidence="3">SMH2532-1</strain>
    </source>
</reference>
<organism evidence="3 4">
    <name type="scientific">Cercophora newfieldiana</name>
    <dbReference type="NCBI Taxonomy" id="92897"/>
    <lineage>
        <taxon>Eukaryota</taxon>
        <taxon>Fungi</taxon>
        <taxon>Dikarya</taxon>
        <taxon>Ascomycota</taxon>
        <taxon>Pezizomycotina</taxon>
        <taxon>Sordariomycetes</taxon>
        <taxon>Sordariomycetidae</taxon>
        <taxon>Sordariales</taxon>
        <taxon>Lasiosphaeriaceae</taxon>
        <taxon>Cercophora</taxon>
    </lineage>
</organism>
<feature type="compositionally biased region" description="Low complexity" evidence="1">
    <location>
        <begin position="93"/>
        <end position="103"/>
    </location>
</feature>
<keyword evidence="2" id="KW-0812">Transmembrane</keyword>
<keyword evidence="4" id="KW-1185">Reference proteome</keyword>
<dbReference type="Proteomes" id="UP001174936">
    <property type="component" value="Unassembled WGS sequence"/>
</dbReference>
<keyword evidence="2" id="KW-1133">Transmembrane helix</keyword>
<evidence type="ECO:0000313" key="3">
    <source>
        <dbReference type="EMBL" id="KAK0651156.1"/>
    </source>
</evidence>
<feature type="compositionally biased region" description="Low complexity" evidence="1">
    <location>
        <begin position="123"/>
        <end position="133"/>
    </location>
</feature>
<gene>
    <name evidence="3" type="ORF">B0T16DRAFT_489227</name>
</gene>
<dbReference type="AlphaFoldDB" id="A0AA40CTP2"/>
<sequence length="388" mass="38230">MATKVDGTFELCGATYALAFTCEGPSCNALTNYPNVNCLVDTAGVFDCKSTHPCIEPVVHTSKFGFSQGADGGISSSETITLPDLCQVMTITTDGSGNTSTTTAPIDGCVPKPPTVPAPANQGGSSSVPAASSSAAPAASSSVASVSAAPSGSAASSVVPAGSPSSAAPAGNPSSAPPGASSSAAPPYGTPSSSVAYNPSSVYNPSGSASAPSAAPSSSAPTITYTQVNTYTHVVTKCPPTVTKCPYGQLTTEVVTEYSTYCPETDAKPTGDPAVLLAPVPLVAALLQVVALPLVEVLVAIMALVPLVEVLPQVAALPLAVVLGARLPVAALPLVALLLVVVLGIRPLAAAPVLLVLALGLPPAVVPGDPLRALVLRVAALPPVVVLP</sequence>
<evidence type="ECO:0000313" key="4">
    <source>
        <dbReference type="Proteomes" id="UP001174936"/>
    </source>
</evidence>
<name>A0AA40CTP2_9PEZI</name>
<feature type="transmembrane region" description="Helical" evidence="2">
    <location>
        <begin position="282"/>
        <end position="305"/>
    </location>
</feature>